<keyword evidence="1" id="KW-0732">Signal</keyword>
<feature type="chain" id="PRO_5020893420" evidence="1">
    <location>
        <begin position="39"/>
        <end position="534"/>
    </location>
</feature>
<feature type="domain" description="Phytase-like" evidence="2">
    <location>
        <begin position="157"/>
        <end position="475"/>
    </location>
</feature>
<name>A0A4S9EPB9_AURPU</name>
<dbReference type="PANTHER" id="PTHR37957:SF1">
    <property type="entry name" value="PHYTASE-LIKE DOMAIN-CONTAINING PROTEIN"/>
    <property type="match status" value="1"/>
</dbReference>
<dbReference type="AlphaFoldDB" id="A0A4S9EPB9"/>
<dbReference type="EMBL" id="QZAV01000165">
    <property type="protein sequence ID" value="THX36541.1"/>
    <property type="molecule type" value="Genomic_DNA"/>
</dbReference>
<dbReference type="SUPFAM" id="SSF63825">
    <property type="entry name" value="YWTD domain"/>
    <property type="match status" value="1"/>
</dbReference>
<dbReference type="Pfam" id="PF13449">
    <property type="entry name" value="Phytase-like"/>
    <property type="match status" value="1"/>
</dbReference>
<evidence type="ECO:0000313" key="3">
    <source>
        <dbReference type="EMBL" id="THX36541.1"/>
    </source>
</evidence>
<dbReference type="Proteomes" id="UP000308953">
    <property type="component" value="Unassembled WGS sequence"/>
</dbReference>
<accession>A0A4S9EPB9</accession>
<reference evidence="3 4" key="1">
    <citation type="submission" date="2018-10" db="EMBL/GenBank/DDBJ databases">
        <title>Fifty Aureobasidium pullulans genomes reveal a recombining polyextremotolerant generalist.</title>
        <authorList>
            <person name="Gostincar C."/>
            <person name="Turk M."/>
            <person name="Zajc J."/>
            <person name="Gunde-Cimerman N."/>
        </authorList>
    </citation>
    <scope>NUCLEOTIDE SEQUENCE [LARGE SCALE GENOMIC DNA]</scope>
    <source>
        <strain evidence="3 4">EXF-9785</strain>
    </source>
</reference>
<dbReference type="InterPro" id="IPR027372">
    <property type="entry name" value="Phytase-like_dom"/>
</dbReference>
<dbReference type="PANTHER" id="PTHR37957">
    <property type="entry name" value="BLR7070 PROTEIN"/>
    <property type="match status" value="1"/>
</dbReference>
<feature type="signal peptide" evidence="1">
    <location>
        <begin position="1"/>
        <end position="38"/>
    </location>
</feature>
<proteinExistence type="predicted"/>
<sequence length="534" mass="57285">MTNNHASGVGIQSNTQSSTMLLLSRIAALAALSGIVAAAPSSKSHKSSAVNTTTCGGQTYVYQELAGYGFVPGNARDKFGDTLGGIGSSIAIDKNTWKKKGQSYSGILWALPARNVDRGWNTQGTLNFQNRVHKFEITLSLNSSATVKSPSGPNLNLQYLDTILFTDPKSIPVTGLDPDADGPYLQYHGFPELPSTIYTGDGFGNNGTGGHRVSVDSEGLVLNSDGSFWVSDEYGPYIYKFSPSGQMLDAIRPPNATIPLRNDTESFNADSAPVYNPNFAITPEDPSHGRANNQGLEGLTASPDGKKLYALMQSALNQEGGLKKENRRYARLLQYSIASSPAVYEADYVIPLPLYSDASVAGQSEIHFLTPTQFFILARDSGAGHGQDSSESVYRHIDIFDISNATDIKTSSNDAFDGAIASAKGSLDKGIQAAAYCSFLDFNVNAQLNRFGVHNGGAQDAGLLNEKWESIATVPVNGNGSDGEYFVFSLSDNDFITQDGYMDFGKYKYKDASGFNLDNQALVFKVQFPKGVSP</sequence>
<evidence type="ECO:0000313" key="4">
    <source>
        <dbReference type="Proteomes" id="UP000308953"/>
    </source>
</evidence>
<protein>
    <submittedName>
        <fullName evidence="3">Outer membrane autotransporter</fullName>
    </submittedName>
</protein>
<evidence type="ECO:0000256" key="1">
    <source>
        <dbReference type="SAM" id="SignalP"/>
    </source>
</evidence>
<comment type="caution">
    <text evidence="3">The sequence shown here is derived from an EMBL/GenBank/DDBJ whole genome shotgun (WGS) entry which is preliminary data.</text>
</comment>
<evidence type="ECO:0000259" key="2">
    <source>
        <dbReference type="Pfam" id="PF13449"/>
    </source>
</evidence>
<gene>
    <name evidence="3" type="ORF">D6D10_06588</name>
</gene>
<organism evidence="3 4">
    <name type="scientific">Aureobasidium pullulans</name>
    <name type="common">Black yeast</name>
    <name type="synonym">Pullularia pullulans</name>
    <dbReference type="NCBI Taxonomy" id="5580"/>
    <lineage>
        <taxon>Eukaryota</taxon>
        <taxon>Fungi</taxon>
        <taxon>Dikarya</taxon>
        <taxon>Ascomycota</taxon>
        <taxon>Pezizomycotina</taxon>
        <taxon>Dothideomycetes</taxon>
        <taxon>Dothideomycetidae</taxon>
        <taxon>Dothideales</taxon>
        <taxon>Saccotheciaceae</taxon>
        <taxon>Aureobasidium</taxon>
    </lineage>
</organism>